<accession>A0A8K0JYH3</accession>
<evidence type="ECO:0000256" key="5">
    <source>
        <dbReference type="PROSITE-ProRule" id="PRU00175"/>
    </source>
</evidence>
<sequence length="561" mass="61740">MWCIVSQPNSVILEVEVDPKSKGQECLEKVCQFLGISKEEDYFGLKFHISGKTNGSHGSSREAWLNLRNQIGRQMVGLPPFRLALRVKFWVPPHLLLQEATRHQFYLHARRDLSEGRLKVEGLPAVKMVALVAQAELGDMEEGSTSTGLPSPFDLYSCLVPSTDPEKFLSTEFLTQVANEHRKLKGMKRSAAEYWLLKEVSKLEHFGEEEFSSHRSQDNVPLIIGVGPHGLSLYDVQGSVTQRIPYTAITSASSRKRLFHLGYISSLSSASTPLSSSLSSNPSQRESTISLDASQPTQTSSHASETQSTAGAAHGPAAALLCLKMESAQAANCLYRCTTEKHAFYSCETVRSAVTSQFVRDLKGTIASIFNEDTSLGKKYVFDIRRTCREVYDNARRALYQSKSSTPSSLPQSSSSPNSSDASDTSSSFPFPDFTEDLDSPDSLSPFSPEWEISSIQLNETNSCKDCDSKKCKEQKEQLTRLMEAMSCRICMDRPTNTAFFPCGHVICCEDCARRCLPICPVCRAPVTSSKQVFLPVPFGSAPGVSSATFSSEINSVTTNS</sequence>
<feature type="region of interest" description="Disordered" evidence="6">
    <location>
        <begin position="269"/>
        <end position="310"/>
    </location>
</feature>
<dbReference type="SMART" id="SM00295">
    <property type="entry name" value="B41"/>
    <property type="match status" value="1"/>
</dbReference>
<evidence type="ECO:0000259" key="7">
    <source>
        <dbReference type="PROSITE" id="PS50057"/>
    </source>
</evidence>
<dbReference type="Gene3D" id="2.30.29.30">
    <property type="entry name" value="Pleckstrin-homology domain (PH domain)/Phosphotyrosine-binding domain (PTB)"/>
    <property type="match status" value="1"/>
</dbReference>
<dbReference type="GO" id="GO:0071944">
    <property type="term" value="C:cell periphery"/>
    <property type="evidence" value="ECO:0007669"/>
    <property type="project" value="UniProtKB-ARBA"/>
</dbReference>
<dbReference type="Pfam" id="PF09379">
    <property type="entry name" value="FERM_N"/>
    <property type="match status" value="1"/>
</dbReference>
<dbReference type="GO" id="GO:0008270">
    <property type="term" value="F:zinc ion binding"/>
    <property type="evidence" value="ECO:0007669"/>
    <property type="project" value="UniProtKB-KW"/>
</dbReference>
<name>A0A8K0JYH3_LADFU</name>
<dbReference type="InterPro" id="IPR011993">
    <property type="entry name" value="PH-like_dom_sf"/>
</dbReference>
<keyword evidence="2 5" id="KW-0479">Metal-binding</keyword>
<evidence type="ECO:0000256" key="2">
    <source>
        <dbReference type="ARBA" id="ARBA00022771"/>
    </source>
</evidence>
<evidence type="ECO:0000256" key="4">
    <source>
        <dbReference type="ARBA" id="ARBA00022949"/>
    </source>
</evidence>
<dbReference type="GO" id="GO:0009887">
    <property type="term" value="P:animal organ morphogenesis"/>
    <property type="evidence" value="ECO:0007669"/>
    <property type="project" value="UniProtKB-ARBA"/>
</dbReference>
<dbReference type="SUPFAM" id="SSF47031">
    <property type="entry name" value="Second domain of FERM"/>
    <property type="match status" value="1"/>
</dbReference>
<evidence type="ECO:0000256" key="3">
    <source>
        <dbReference type="ARBA" id="ARBA00022833"/>
    </source>
</evidence>
<dbReference type="GO" id="GO:0070161">
    <property type="term" value="C:anchoring junction"/>
    <property type="evidence" value="ECO:0007669"/>
    <property type="project" value="UniProtKB-SubCell"/>
</dbReference>
<dbReference type="OrthoDB" id="10037309at2759"/>
<feature type="domain" description="FERM" evidence="7">
    <location>
        <begin position="1"/>
        <end position="303"/>
    </location>
</feature>
<evidence type="ECO:0000256" key="6">
    <source>
        <dbReference type="SAM" id="MobiDB-lite"/>
    </source>
</evidence>
<feature type="region of interest" description="Disordered" evidence="6">
    <location>
        <begin position="402"/>
        <end position="427"/>
    </location>
</feature>
<dbReference type="InterPro" id="IPR029071">
    <property type="entry name" value="Ubiquitin-like_domsf"/>
</dbReference>
<keyword evidence="3" id="KW-0862">Zinc</keyword>
<dbReference type="InterPro" id="IPR013083">
    <property type="entry name" value="Znf_RING/FYVE/PHD"/>
</dbReference>
<proteinExistence type="predicted"/>
<dbReference type="AlphaFoldDB" id="A0A8K0JYH3"/>
<dbReference type="EMBL" id="KZ308203">
    <property type="protein sequence ID" value="KAG8224621.1"/>
    <property type="molecule type" value="Genomic_DNA"/>
</dbReference>
<dbReference type="PANTHER" id="PTHR23280">
    <property type="entry name" value="4.1 G PROTEIN"/>
    <property type="match status" value="1"/>
</dbReference>
<protein>
    <recommendedName>
        <fullName evidence="11">RING-type E3 ubiquitin transferase</fullName>
    </recommendedName>
</protein>
<dbReference type="PANTHER" id="PTHR23280:SF13">
    <property type="entry name" value="E3 UBIQUITIN-PROTEIN LIGASE MYLIP"/>
    <property type="match status" value="1"/>
</dbReference>
<dbReference type="PROSITE" id="PS50089">
    <property type="entry name" value="ZF_RING_2"/>
    <property type="match status" value="1"/>
</dbReference>
<dbReference type="InterPro" id="IPR018980">
    <property type="entry name" value="FERM_PH-like_C"/>
</dbReference>
<dbReference type="CDD" id="cd17104">
    <property type="entry name" value="FERM_F1_MYLIP"/>
    <property type="match status" value="1"/>
</dbReference>
<dbReference type="Pfam" id="PF00373">
    <property type="entry name" value="FERM_M"/>
    <property type="match status" value="1"/>
</dbReference>
<organism evidence="9 10">
    <name type="scientific">Ladona fulva</name>
    <name type="common">Scarce chaser dragonfly</name>
    <name type="synonym">Libellula fulva</name>
    <dbReference type="NCBI Taxonomy" id="123851"/>
    <lineage>
        <taxon>Eukaryota</taxon>
        <taxon>Metazoa</taxon>
        <taxon>Ecdysozoa</taxon>
        <taxon>Arthropoda</taxon>
        <taxon>Hexapoda</taxon>
        <taxon>Insecta</taxon>
        <taxon>Pterygota</taxon>
        <taxon>Palaeoptera</taxon>
        <taxon>Odonata</taxon>
        <taxon>Epiprocta</taxon>
        <taxon>Anisoptera</taxon>
        <taxon>Libelluloidea</taxon>
        <taxon>Libellulidae</taxon>
        <taxon>Ladona</taxon>
    </lineage>
</organism>
<dbReference type="InterPro" id="IPR014352">
    <property type="entry name" value="FERM/acyl-CoA-bd_prot_sf"/>
</dbReference>
<evidence type="ECO:0000256" key="1">
    <source>
        <dbReference type="ARBA" id="ARBA00004282"/>
    </source>
</evidence>
<dbReference type="PROSITE" id="PS50057">
    <property type="entry name" value="FERM_3"/>
    <property type="match status" value="1"/>
</dbReference>
<dbReference type="InterPro" id="IPR019749">
    <property type="entry name" value="Band_41_domain"/>
</dbReference>
<dbReference type="GO" id="GO:0030182">
    <property type="term" value="P:neuron differentiation"/>
    <property type="evidence" value="ECO:0007669"/>
    <property type="project" value="UniProtKB-ARBA"/>
</dbReference>
<dbReference type="CDD" id="cd14473">
    <property type="entry name" value="FERM_B-lobe"/>
    <property type="match status" value="1"/>
</dbReference>
<feature type="domain" description="RING-type" evidence="8">
    <location>
        <begin position="488"/>
        <end position="524"/>
    </location>
</feature>
<dbReference type="Pfam" id="PF13920">
    <property type="entry name" value="zf-C3HC4_3"/>
    <property type="match status" value="1"/>
</dbReference>
<feature type="compositionally biased region" description="Low complexity" evidence="6">
    <location>
        <begin position="269"/>
        <end position="283"/>
    </location>
</feature>
<evidence type="ECO:0000259" key="8">
    <source>
        <dbReference type="PROSITE" id="PS50089"/>
    </source>
</evidence>
<dbReference type="SUPFAM" id="SSF50729">
    <property type="entry name" value="PH domain-like"/>
    <property type="match status" value="1"/>
</dbReference>
<keyword evidence="2 5" id="KW-0863">Zinc-finger</keyword>
<dbReference type="Gene3D" id="1.20.80.10">
    <property type="match status" value="1"/>
</dbReference>
<keyword evidence="10" id="KW-1185">Reference proteome</keyword>
<reference evidence="9" key="1">
    <citation type="submission" date="2013-04" db="EMBL/GenBank/DDBJ databases">
        <authorList>
            <person name="Qu J."/>
            <person name="Murali S.C."/>
            <person name="Bandaranaike D."/>
            <person name="Bellair M."/>
            <person name="Blankenburg K."/>
            <person name="Chao H."/>
            <person name="Dinh H."/>
            <person name="Doddapaneni H."/>
            <person name="Downs B."/>
            <person name="Dugan-Rocha S."/>
            <person name="Elkadiri S."/>
            <person name="Gnanaolivu R.D."/>
            <person name="Hernandez B."/>
            <person name="Javaid M."/>
            <person name="Jayaseelan J.C."/>
            <person name="Lee S."/>
            <person name="Li M."/>
            <person name="Ming W."/>
            <person name="Munidasa M."/>
            <person name="Muniz J."/>
            <person name="Nguyen L."/>
            <person name="Ongeri F."/>
            <person name="Osuji N."/>
            <person name="Pu L.-L."/>
            <person name="Puazo M."/>
            <person name="Qu C."/>
            <person name="Quiroz J."/>
            <person name="Raj R."/>
            <person name="Weissenberger G."/>
            <person name="Xin Y."/>
            <person name="Zou X."/>
            <person name="Han Y."/>
            <person name="Richards S."/>
            <person name="Worley K."/>
            <person name="Muzny D."/>
            <person name="Gibbs R."/>
        </authorList>
    </citation>
    <scope>NUCLEOTIDE SEQUENCE</scope>
    <source>
        <strain evidence="9">Sampled in the wild</strain>
    </source>
</reference>
<dbReference type="InterPro" id="IPR000299">
    <property type="entry name" value="FERM_domain"/>
</dbReference>
<dbReference type="SUPFAM" id="SSF54236">
    <property type="entry name" value="Ubiquitin-like"/>
    <property type="match status" value="1"/>
</dbReference>
<comment type="caution">
    <text evidence="9">The sequence shown here is derived from an EMBL/GenBank/DDBJ whole genome shotgun (WGS) entry which is preliminary data.</text>
</comment>
<dbReference type="InterPro" id="IPR019748">
    <property type="entry name" value="FERM_central"/>
</dbReference>
<dbReference type="Proteomes" id="UP000792457">
    <property type="component" value="Unassembled WGS sequence"/>
</dbReference>
<comment type="subcellular location">
    <subcellularLocation>
        <location evidence="1">Cell junction</location>
    </subcellularLocation>
</comment>
<dbReference type="InterPro" id="IPR001841">
    <property type="entry name" value="Znf_RING"/>
</dbReference>
<evidence type="ECO:0008006" key="11">
    <source>
        <dbReference type="Google" id="ProtNLM"/>
    </source>
</evidence>
<dbReference type="SUPFAM" id="SSF57850">
    <property type="entry name" value="RING/U-box"/>
    <property type="match status" value="1"/>
</dbReference>
<evidence type="ECO:0000313" key="9">
    <source>
        <dbReference type="EMBL" id="KAG8224621.1"/>
    </source>
</evidence>
<dbReference type="SMART" id="SM01196">
    <property type="entry name" value="FERM_C"/>
    <property type="match status" value="1"/>
</dbReference>
<keyword evidence="4" id="KW-0965">Cell junction</keyword>
<dbReference type="InterPro" id="IPR035963">
    <property type="entry name" value="FERM_2"/>
</dbReference>
<evidence type="ECO:0000313" key="10">
    <source>
        <dbReference type="Proteomes" id="UP000792457"/>
    </source>
</evidence>
<dbReference type="GO" id="GO:0004842">
    <property type="term" value="F:ubiquitin-protein transferase activity"/>
    <property type="evidence" value="ECO:0007669"/>
    <property type="project" value="TreeGrafter"/>
</dbReference>
<gene>
    <name evidence="9" type="ORF">J437_LFUL005789</name>
</gene>
<dbReference type="Gene3D" id="3.10.20.90">
    <property type="entry name" value="Phosphatidylinositol 3-kinase Catalytic Subunit, Chain A, domain 1"/>
    <property type="match status" value="1"/>
</dbReference>
<reference evidence="9" key="2">
    <citation type="submission" date="2017-10" db="EMBL/GenBank/DDBJ databases">
        <title>Ladona fulva Genome sequencing and assembly.</title>
        <authorList>
            <person name="Murali S."/>
            <person name="Richards S."/>
            <person name="Bandaranaike D."/>
            <person name="Bellair M."/>
            <person name="Blankenburg K."/>
            <person name="Chao H."/>
            <person name="Dinh H."/>
            <person name="Doddapaneni H."/>
            <person name="Dugan-Rocha S."/>
            <person name="Elkadiri S."/>
            <person name="Gnanaolivu R."/>
            <person name="Hernandez B."/>
            <person name="Skinner E."/>
            <person name="Javaid M."/>
            <person name="Lee S."/>
            <person name="Li M."/>
            <person name="Ming W."/>
            <person name="Munidasa M."/>
            <person name="Muniz J."/>
            <person name="Nguyen L."/>
            <person name="Hughes D."/>
            <person name="Osuji N."/>
            <person name="Pu L.-L."/>
            <person name="Puazo M."/>
            <person name="Qu C."/>
            <person name="Quiroz J."/>
            <person name="Raj R."/>
            <person name="Weissenberger G."/>
            <person name="Xin Y."/>
            <person name="Zou X."/>
            <person name="Han Y."/>
            <person name="Worley K."/>
            <person name="Muzny D."/>
            <person name="Gibbs R."/>
        </authorList>
    </citation>
    <scope>NUCLEOTIDE SEQUENCE</scope>
    <source>
        <strain evidence="9">Sampled in the wild</strain>
    </source>
</reference>
<dbReference type="InterPro" id="IPR018979">
    <property type="entry name" value="FERM_N"/>
</dbReference>
<feature type="compositionally biased region" description="Polar residues" evidence="6">
    <location>
        <begin position="284"/>
        <end position="309"/>
    </location>
</feature>
<dbReference type="Gene3D" id="3.30.40.10">
    <property type="entry name" value="Zinc/RING finger domain, C3HC4 (zinc finger)"/>
    <property type="match status" value="1"/>
</dbReference>
<dbReference type="GO" id="GO:0006511">
    <property type="term" value="P:ubiquitin-dependent protein catabolic process"/>
    <property type="evidence" value="ECO:0007669"/>
    <property type="project" value="TreeGrafter"/>
</dbReference>